<dbReference type="EMBL" id="JBBKZS010000018">
    <property type="protein sequence ID" value="MEJ8858624.1"/>
    <property type="molecule type" value="Genomic_DNA"/>
</dbReference>
<protein>
    <submittedName>
        <fullName evidence="1">Uncharacterized protein</fullName>
    </submittedName>
</protein>
<organism evidence="1 2">
    <name type="scientific">Variovorax robiniae</name>
    <dbReference type="NCBI Taxonomy" id="1836199"/>
    <lineage>
        <taxon>Bacteria</taxon>
        <taxon>Pseudomonadati</taxon>
        <taxon>Pseudomonadota</taxon>
        <taxon>Betaproteobacteria</taxon>
        <taxon>Burkholderiales</taxon>
        <taxon>Comamonadaceae</taxon>
        <taxon>Variovorax</taxon>
    </lineage>
</organism>
<reference evidence="1 2" key="1">
    <citation type="submission" date="2024-03" db="EMBL/GenBank/DDBJ databases">
        <title>Novel species of the genus Variovorax.</title>
        <authorList>
            <person name="Liu Q."/>
            <person name="Xin Y.-H."/>
        </authorList>
    </citation>
    <scope>NUCLEOTIDE SEQUENCE [LARGE SCALE GENOMIC DNA]</scope>
    <source>
        <strain evidence="1 2">KACC 18901</strain>
    </source>
</reference>
<keyword evidence="2" id="KW-1185">Reference proteome</keyword>
<evidence type="ECO:0000313" key="2">
    <source>
        <dbReference type="Proteomes" id="UP001367030"/>
    </source>
</evidence>
<dbReference type="RefSeq" id="WP_340338684.1">
    <property type="nucleotide sequence ID" value="NZ_JBBKZS010000018.1"/>
</dbReference>
<evidence type="ECO:0000313" key="1">
    <source>
        <dbReference type="EMBL" id="MEJ8858624.1"/>
    </source>
</evidence>
<proteinExistence type="predicted"/>
<sequence>MIRAIGNGDRIDPAPRRIDVVSIPVFSNTLDWTDVVGRVVDYARTISNVTFLVDIGGQGEQFARLLERVGIGNIVRVQWGEFCFKTKNKKRFHNLRARSPDWVKVMRKGAVPAGAFQAQVIRYIAEIRT</sequence>
<accession>A0ABU8XG78</accession>
<comment type="caution">
    <text evidence="1">The sequence shown here is derived from an EMBL/GenBank/DDBJ whole genome shotgun (WGS) entry which is preliminary data.</text>
</comment>
<name>A0ABU8XG78_9BURK</name>
<gene>
    <name evidence="1" type="ORF">WKW79_28905</name>
</gene>
<dbReference type="Proteomes" id="UP001367030">
    <property type="component" value="Unassembled WGS sequence"/>
</dbReference>